<dbReference type="Gene3D" id="2.30.40.10">
    <property type="entry name" value="Urease, subunit C, domain 1"/>
    <property type="match status" value="1"/>
</dbReference>
<evidence type="ECO:0000256" key="6">
    <source>
        <dbReference type="PIRSR" id="PIRSR038994-1"/>
    </source>
</evidence>
<reference evidence="9 10" key="1">
    <citation type="submission" date="2018-09" db="EMBL/GenBank/DDBJ databases">
        <title>Discovery and Ecogenomic Context for Candidatus Cryosericales, a Global Caldiserica Order Active in Thawing Permafrost.</title>
        <authorList>
            <person name="Martinez M.A."/>
            <person name="Woodcroft B.J."/>
            <person name="Ignacio Espinoza J.C."/>
            <person name="Zayed A."/>
            <person name="Singleton C.M."/>
            <person name="Boyd J."/>
            <person name="Li Y.-F."/>
            <person name="Purvine S."/>
            <person name="Maughan H."/>
            <person name="Hodgkins S.B."/>
            <person name="Anderson D."/>
            <person name="Sederholm M."/>
            <person name="Temperton B."/>
            <person name="Saleska S.R."/>
            <person name="Tyson G.W."/>
            <person name="Rich V.I."/>
        </authorList>
    </citation>
    <scope>NUCLEOTIDE SEQUENCE [LARGE SCALE GENOMIC DNA]</scope>
    <source>
        <strain evidence="9 10">SMC1</strain>
    </source>
</reference>
<protein>
    <submittedName>
        <fullName evidence="9">N-acetylglucosamine-6-phosphate deacetylase</fullName>
        <ecNumber evidence="9">3.5.1.25</ecNumber>
    </submittedName>
</protein>
<dbReference type="EMBL" id="QXIY01000033">
    <property type="protein sequence ID" value="RIE16319.1"/>
    <property type="molecule type" value="Genomic_DNA"/>
</dbReference>
<dbReference type="SUPFAM" id="SSF51338">
    <property type="entry name" value="Composite domain of metallo-dependent hydrolases"/>
    <property type="match status" value="1"/>
</dbReference>
<name>A0A398DQN4_9BACT</name>
<feature type="domain" description="Amidohydrolase-related" evidence="8">
    <location>
        <begin position="94"/>
        <end position="419"/>
    </location>
</feature>
<dbReference type="NCBIfam" id="TIGR00221">
    <property type="entry name" value="nagA"/>
    <property type="match status" value="1"/>
</dbReference>
<keyword evidence="2 7" id="KW-0479">Metal-binding</keyword>
<comment type="cofactor">
    <cofactor evidence="7">
        <name>a divalent metal cation</name>
        <dbReference type="ChEBI" id="CHEBI:60240"/>
    </cofactor>
    <text evidence="7">Binds 1 divalent metal cation per subunit.</text>
</comment>
<feature type="binding site" evidence="7">
    <location>
        <position position="256"/>
    </location>
    <ligand>
        <name>Zn(2+)</name>
        <dbReference type="ChEBI" id="CHEBI:29105"/>
    </ligand>
</feature>
<evidence type="ECO:0000259" key="8">
    <source>
        <dbReference type="Pfam" id="PF01979"/>
    </source>
</evidence>
<evidence type="ECO:0000256" key="5">
    <source>
        <dbReference type="PIRNR" id="PIRNR038994"/>
    </source>
</evidence>
<dbReference type="Proteomes" id="UP000266113">
    <property type="component" value="Unassembled WGS sequence"/>
</dbReference>
<evidence type="ECO:0000256" key="4">
    <source>
        <dbReference type="ARBA" id="ARBA00023277"/>
    </source>
</evidence>
<dbReference type="PANTHER" id="PTHR11113">
    <property type="entry name" value="N-ACETYLGLUCOSAMINE-6-PHOSPHATE DEACETYLASE"/>
    <property type="match status" value="1"/>
</dbReference>
<gene>
    <name evidence="9" type="primary">nagA</name>
    <name evidence="9" type="ORF">SMC1_07740</name>
</gene>
<dbReference type="OrthoDB" id="9776488at2"/>
<evidence type="ECO:0000313" key="9">
    <source>
        <dbReference type="EMBL" id="RIE16319.1"/>
    </source>
</evidence>
<evidence type="ECO:0000256" key="1">
    <source>
        <dbReference type="ARBA" id="ARBA00010716"/>
    </source>
</evidence>
<evidence type="ECO:0000256" key="3">
    <source>
        <dbReference type="ARBA" id="ARBA00022801"/>
    </source>
</evidence>
<keyword evidence="10" id="KW-1185">Reference proteome</keyword>
<dbReference type="PANTHER" id="PTHR11113:SF14">
    <property type="entry name" value="N-ACETYLGLUCOSAMINE-6-PHOSPHATE DEACETYLASE"/>
    <property type="match status" value="1"/>
</dbReference>
<organism evidence="9 10">
    <name type="scientific">Candidatus Cryosericum septentrionale</name>
    <dbReference type="NCBI Taxonomy" id="2290913"/>
    <lineage>
        <taxon>Bacteria</taxon>
        <taxon>Pseudomonadati</taxon>
        <taxon>Caldisericota/Cryosericota group</taxon>
        <taxon>Candidatus Cryosericota</taxon>
        <taxon>Candidatus Cryosericia</taxon>
        <taxon>Candidatus Cryosericales</taxon>
        <taxon>Candidatus Cryosericaceae</taxon>
        <taxon>Candidatus Cryosericum</taxon>
    </lineage>
</organism>
<keyword evidence="4 5" id="KW-0119">Carbohydrate metabolism</keyword>
<feature type="active site" description="Proton donor/acceptor" evidence="6">
    <location>
        <position position="312"/>
    </location>
</feature>
<dbReference type="GO" id="GO:0006046">
    <property type="term" value="P:N-acetylglucosamine catabolic process"/>
    <property type="evidence" value="ECO:0007669"/>
    <property type="project" value="TreeGrafter"/>
</dbReference>
<feature type="binding site" evidence="7">
    <location>
        <position position="235"/>
    </location>
    <ligand>
        <name>Zn(2+)</name>
        <dbReference type="ChEBI" id="CHEBI:29105"/>
    </ligand>
</feature>
<dbReference type="Gene3D" id="3.20.20.140">
    <property type="entry name" value="Metal-dependent hydrolases"/>
    <property type="match status" value="1"/>
</dbReference>
<dbReference type="AlphaFoldDB" id="A0A398DQN4"/>
<dbReference type="EC" id="3.5.1.25" evidence="9"/>
<dbReference type="SUPFAM" id="SSF51556">
    <property type="entry name" value="Metallo-dependent hydrolases"/>
    <property type="match status" value="1"/>
</dbReference>
<keyword evidence="3 5" id="KW-0378">Hydrolase</keyword>
<evidence type="ECO:0000256" key="2">
    <source>
        <dbReference type="ARBA" id="ARBA00022723"/>
    </source>
</evidence>
<accession>A0A398DQN4</accession>
<dbReference type="InterPro" id="IPR032466">
    <property type="entry name" value="Metal_Hydrolase"/>
</dbReference>
<dbReference type="InterPro" id="IPR006680">
    <property type="entry name" value="Amidohydro-rel"/>
</dbReference>
<dbReference type="InterPro" id="IPR011059">
    <property type="entry name" value="Metal-dep_hydrolase_composite"/>
</dbReference>
<dbReference type="CDD" id="cd00854">
    <property type="entry name" value="NagA"/>
    <property type="match status" value="1"/>
</dbReference>
<comment type="similarity">
    <text evidence="1 5">Belongs to the metallo-dependent hydrolases superfamily. NagA family.</text>
</comment>
<evidence type="ECO:0000256" key="7">
    <source>
        <dbReference type="PIRSR" id="PIRSR038994-3"/>
    </source>
</evidence>
<comment type="caution">
    <text evidence="9">The sequence shown here is derived from an EMBL/GenBank/DDBJ whole genome shotgun (WGS) entry which is preliminary data.</text>
</comment>
<feature type="binding site" evidence="7">
    <location>
        <position position="171"/>
    </location>
    <ligand>
        <name>Zn(2+)</name>
        <dbReference type="ChEBI" id="CHEBI:29105"/>
    </ligand>
</feature>
<sequence>MPAINLPTRATGLTCNVPRRPDWSRGSFMSCCVRKEKTMNILASSHYVIKTDRLFTPDELRGTFWVEIEAGRIKHTLTEQPSGIEVLDATGFLVAPGFIDVHIHGYGGHDIMEASSEALECMATGLPHAGVTSFLPTTVGARIATLQHVMTTLSSKLATVEGARPLGWHLEGPFLNEKMPGAMNPEDFEIPTIANAEALLDSGPVTLMAMAPEREGAIPVIEYLVSRGVHVSIGHTDTDFEHAVAGIAAGATSMNHLFNVMRPLLHREPGPVGAAFLYDVYLQFIADGVHTHPATIALVSRYLKERLVLISDSILAAGLGIQGEFVFFNGLKVTVDETSVRLPGGRLAGSILTLDRAVRNVVNIGGLDLASAFRAAGQNPARSIGVTERGIIRPGAVADIVILTPDLHVSSTICEGSVVYSA</sequence>
<dbReference type="PIRSF" id="PIRSF038994">
    <property type="entry name" value="NagA"/>
    <property type="match status" value="1"/>
</dbReference>
<dbReference type="GO" id="GO:0008448">
    <property type="term" value="F:N-acetylglucosamine-6-phosphate deacetylase activity"/>
    <property type="evidence" value="ECO:0007669"/>
    <property type="project" value="UniProtKB-EC"/>
</dbReference>
<dbReference type="Pfam" id="PF01979">
    <property type="entry name" value="Amidohydro_1"/>
    <property type="match status" value="1"/>
</dbReference>
<dbReference type="GO" id="GO:0046872">
    <property type="term" value="F:metal ion binding"/>
    <property type="evidence" value="ECO:0007669"/>
    <property type="project" value="UniProtKB-KW"/>
</dbReference>
<dbReference type="InterPro" id="IPR003764">
    <property type="entry name" value="GlcNAc_6-P_deAcase"/>
</dbReference>
<proteinExistence type="inferred from homology"/>
<evidence type="ECO:0000313" key="10">
    <source>
        <dbReference type="Proteomes" id="UP000266113"/>
    </source>
</evidence>